<organism evidence="1 2">
    <name type="scientific">Rhabditophanes sp. KR3021</name>
    <dbReference type="NCBI Taxonomy" id="114890"/>
    <lineage>
        <taxon>Eukaryota</taxon>
        <taxon>Metazoa</taxon>
        <taxon>Ecdysozoa</taxon>
        <taxon>Nematoda</taxon>
        <taxon>Chromadorea</taxon>
        <taxon>Rhabditida</taxon>
        <taxon>Tylenchina</taxon>
        <taxon>Panagrolaimomorpha</taxon>
        <taxon>Strongyloidoidea</taxon>
        <taxon>Alloionematidae</taxon>
        <taxon>Rhabditophanes</taxon>
    </lineage>
</organism>
<accession>A0AC35U3Y4</accession>
<dbReference type="WBParaSite" id="RSKR_0000725900.1">
    <property type="protein sequence ID" value="RSKR_0000725900.1"/>
    <property type="gene ID" value="RSKR_0000725900"/>
</dbReference>
<sequence>MDGHINSSDRTPLTASTTVETLTHDGGQLLENQALPNGTAPEVITSSPLPTNHLTTTVKSTDGKMHEMILNPVTNHLIFKLLNKKGAYTDVIMQLDLKVVLCVRNKRVKIKKGLPVGVEEDTPTAPETPNSLFLYYAHKINVFQYRLREVVCLFPTANEKKAWVQKLSEQLGTISERPKKLVIFVNPFGGKGKAKKIYDSKVFPLFKMAGIECHMIETERANFAYDTISEMADEWKTTDGIIAVGGDGAGSSNSIVSTVHGISDVTTSAVHIAIGSQAMVDVCAIHEGNKLIRLSANAISYGWLGDVLSDSENFRFMGPIRYNWAALRTSCRNRSYTGLIKFKLNENNYEAAPEESTSEIQARTENDAHAAEGTTTLQHTKTRLATTLSVRDNLARLPKCIQPCVMCENDEKDPSYPYHFTSDFSHIIAAVNQVISPFSPYGIAPFAGLNDGSLDLAMVPRISRFKNLNIMRKVAMYGGREVITSVSDLHAFRVSRFSFTPGNVFLPQDSTTGSHPQSAWNVDGEIMPQKIDKEIHFRLHPRLISYFGIGVDVRDPRYRTCFCCHTVQKKSNIIILENDS</sequence>
<protein>
    <submittedName>
        <fullName evidence="2">DAGKc domain-containing protein</fullName>
    </submittedName>
</protein>
<reference evidence="2" key="1">
    <citation type="submission" date="2016-11" db="UniProtKB">
        <authorList>
            <consortium name="WormBaseParasite"/>
        </authorList>
    </citation>
    <scope>IDENTIFICATION</scope>
    <source>
        <strain evidence="2">KR3021</strain>
    </source>
</reference>
<evidence type="ECO:0000313" key="2">
    <source>
        <dbReference type="WBParaSite" id="RSKR_0000725900.1"/>
    </source>
</evidence>
<proteinExistence type="predicted"/>
<dbReference type="Proteomes" id="UP000095286">
    <property type="component" value="Unplaced"/>
</dbReference>
<name>A0AC35U3Y4_9BILA</name>
<evidence type="ECO:0000313" key="1">
    <source>
        <dbReference type="Proteomes" id="UP000095286"/>
    </source>
</evidence>